<organism evidence="4 5">
    <name type="scientific">Sphingobacterium paucimobilis HER1398</name>
    <dbReference type="NCBI Taxonomy" id="1346330"/>
    <lineage>
        <taxon>Bacteria</taxon>
        <taxon>Pseudomonadati</taxon>
        <taxon>Bacteroidota</taxon>
        <taxon>Sphingobacteriia</taxon>
        <taxon>Sphingobacteriales</taxon>
        <taxon>Sphingobacteriaceae</taxon>
        <taxon>Sphingobacterium</taxon>
    </lineage>
</organism>
<dbReference type="Proteomes" id="UP000016584">
    <property type="component" value="Unassembled WGS sequence"/>
</dbReference>
<feature type="chain" id="PRO_5004627566" description="Hydrolase" evidence="1">
    <location>
        <begin position="21"/>
        <end position="358"/>
    </location>
</feature>
<dbReference type="GO" id="GO:0016788">
    <property type="term" value="F:hydrolase activity, acting on ester bonds"/>
    <property type="evidence" value="ECO:0007669"/>
    <property type="project" value="UniProtKB-ARBA"/>
</dbReference>
<dbReference type="eggNOG" id="COG2755">
    <property type="taxonomic scope" value="Bacteria"/>
</dbReference>
<accession>U2HWY7</accession>
<evidence type="ECO:0008006" key="6">
    <source>
        <dbReference type="Google" id="ProtNLM"/>
    </source>
</evidence>
<evidence type="ECO:0000259" key="3">
    <source>
        <dbReference type="Pfam" id="PF14607"/>
    </source>
</evidence>
<evidence type="ECO:0000256" key="1">
    <source>
        <dbReference type="SAM" id="SignalP"/>
    </source>
</evidence>
<name>U2HWY7_9SPHI</name>
<proteinExistence type="predicted"/>
<evidence type="ECO:0000259" key="2">
    <source>
        <dbReference type="Pfam" id="PF14606"/>
    </source>
</evidence>
<dbReference type="AlphaFoldDB" id="U2HWY7"/>
<dbReference type="PATRIC" id="fig|1346330.5.peg.1953"/>
<dbReference type="PANTHER" id="PTHR30383">
    <property type="entry name" value="THIOESTERASE 1/PROTEASE 1/LYSOPHOSPHOLIPASE L1"/>
    <property type="match status" value="1"/>
</dbReference>
<keyword evidence="1" id="KW-0732">Signal</keyword>
<protein>
    <recommendedName>
        <fullName evidence="6">Hydrolase</fullName>
    </recommendedName>
</protein>
<gene>
    <name evidence="4" type="ORF">M472_13525</name>
</gene>
<feature type="domain" description="SGNH hydrolase-type esterase" evidence="2">
    <location>
        <begin position="172"/>
        <end position="347"/>
    </location>
</feature>
<sequence length="358" mass="40553">MKRFTTLLIAICLSIMAVQAQGKKSVFHTLPVHGKYFDTPEQFHRVDTARYRNMPKNVKNLYTNSAGMFVTFRSNTTELYAKWCVTDRKVGLNLTAIANKGLDVYIKNEKGKWQYGGAKGTVKTCEETLVLENLDSEEKEFLVYLPLYDETKSLEIGIHEGASFQPLANPFKKNIVIYGSSIVHGASASRPGMAYPAILSRRTGFNFINFGISGNARMEKEVVHMLADADPDMFILDCVPNSSPEQVTDRTSYIVTYLREKHPNTPIVMIPSVVRELSYFNQSWKTRNQLQNENWKAEYNKLITNGITGLYYLDIDNLLGDDHEATTDGTHPSDLGFMRMVEVIEPFVLDVLKKHGIQ</sequence>
<dbReference type="InterPro" id="IPR051532">
    <property type="entry name" value="Ester_Hydrolysis_Enzymes"/>
</dbReference>
<dbReference type="Pfam" id="PF14607">
    <property type="entry name" value="GxDLY"/>
    <property type="match status" value="1"/>
</dbReference>
<keyword evidence="5" id="KW-1185">Reference proteome</keyword>
<dbReference type="STRING" id="1346330.M472_13525"/>
<dbReference type="PANTHER" id="PTHR30383:SF29">
    <property type="entry name" value="SGNH HYDROLASE-TYPE ESTERASE DOMAIN-CONTAINING PROTEIN"/>
    <property type="match status" value="1"/>
</dbReference>
<comment type="caution">
    <text evidence="4">The sequence shown here is derived from an EMBL/GenBank/DDBJ whole genome shotgun (WGS) entry which is preliminary data.</text>
</comment>
<dbReference type="Gene3D" id="2.60.120.260">
    <property type="entry name" value="Galactose-binding domain-like"/>
    <property type="match status" value="1"/>
</dbReference>
<dbReference type="Gene3D" id="3.40.50.1110">
    <property type="entry name" value="SGNH hydrolase"/>
    <property type="match status" value="1"/>
</dbReference>
<dbReference type="RefSeq" id="WP_021070124.1">
    <property type="nucleotide sequence ID" value="NZ_ATDL01000014.1"/>
</dbReference>
<dbReference type="InterPro" id="IPR032740">
    <property type="entry name" value="GxDLY"/>
</dbReference>
<dbReference type="InterPro" id="IPR036514">
    <property type="entry name" value="SGNH_hydro_sf"/>
</dbReference>
<evidence type="ECO:0000313" key="5">
    <source>
        <dbReference type="Proteomes" id="UP000016584"/>
    </source>
</evidence>
<dbReference type="SUPFAM" id="SSF52266">
    <property type="entry name" value="SGNH hydrolase"/>
    <property type="match status" value="1"/>
</dbReference>
<feature type="signal peptide" evidence="1">
    <location>
        <begin position="1"/>
        <end position="20"/>
    </location>
</feature>
<dbReference type="EMBL" id="ATDL01000014">
    <property type="protein sequence ID" value="ERJ59790.1"/>
    <property type="molecule type" value="Genomic_DNA"/>
</dbReference>
<dbReference type="Pfam" id="PF14606">
    <property type="entry name" value="Lipase_GDSL_3"/>
    <property type="match status" value="1"/>
</dbReference>
<evidence type="ECO:0000313" key="4">
    <source>
        <dbReference type="EMBL" id="ERJ59790.1"/>
    </source>
</evidence>
<feature type="domain" description="SGNH hydrolase-type esterase N-terminal" evidence="3">
    <location>
        <begin position="30"/>
        <end position="164"/>
    </location>
</feature>
<reference evidence="4 5" key="1">
    <citation type="journal article" date="2013" name="Genome Announc.">
        <title>The Draft Genome Sequence of Sphingomonas paucimobilis Strain HER1398 (Proteobacteria), Host to the Giant PAU Phage, Indicates That It Is a Member of the Genus Sphingobacterium (Bacteroidetes).</title>
        <authorList>
            <person name="White R.A.III."/>
            <person name="Suttle C.A."/>
        </authorList>
    </citation>
    <scope>NUCLEOTIDE SEQUENCE [LARGE SCALE GENOMIC DNA]</scope>
    <source>
        <strain evidence="4 5">HER1398</strain>
    </source>
</reference>
<dbReference type="InterPro" id="IPR013830">
    <property type="entry name" value="SGNH_hydro"/>
</dbReference>